<dbReference type="GO" id="GO:0050862">
    <property type="term" value="P:positive regulation of T cell receptor signaling pathway"/>
    <property type="evidence" value="ECO:0007669"/>
    <property type="project" value="TreeGrafter"/>
</dbReference>
<feature type="compositionally biased region" description="Basic and acidic residues" evidence="1">
    <location>
        <begin position="227"/>
        <end position="249"/>
    </location>
</feature>
<feature type="region of interest" description="Disordered" evidence="1">
    <location>
        <begin position="201"/>
        <end position="256"/>
    </location>
</feature>
<proteinExistence type="predicted"/>
<evidence type="ECO:0000256" key="1">
    <source>
        <dbReference type="SAM" id="MobiDB-lite"/>
    </source>
</evidence>
<dbReference type="InterPro" id="IPR020399">
    <property type="entry name" value="T-cell_rcpt-assoc_TM_adapter-1"/>
</dbReference>
<evidence type="ECO:0000256" key="2">
    <source>
        <dbReference type="SAM" id="Phobius"/>
    </source>
</evidence>
<dbReference type="AlphaFoldDB" id="A0AAV9RRN4"/>
<feature type="transmembrane region" description="Helical" evidence="2">
    <location>
        <begin position="12"/>
        <end position="31"/>
    </location>
</feature>
<gene>
    <name evidence="3" type="ORF">CRENBAI_012302</name>
</gene>
<dbReference type="GO" id="GO:0042101">
    <property type="term" value="C:T cell receptor complex"/>
    <property type="evidence" value="ECO:0007669"/>
    <property type="project" value="TreeGrafter"/>
</dbReference>
<feature type="compositionally biased region" description="Basic and acidic residues" evidence="1">
    <location>
        <begin position="201"/>
        <end position="216"/>
    </location>
</feature>
<feature type="region of interest" description="Disordered" evidence="1">
    <location>
        <begin position="133"/>
        <end position="154"/>
    </location>
</feature>
<dbReference type="GO" id="GO:0001920">
    <property type="term" value="P:negative regulation of receptor recycling"/>
    <property type="evidence" value="ECO:0007669"/>
    <property type="project" value="TreeGrafter"/>
</dbReference>
<dbReference type="Proteomes" id="UP001311232">
    <property type="component" value="Unassembled WGS sequence"/>
</dbReference>
<name>A0AAV9RRN4_9TELE</name>
<evidence type="ECO:0000313" key="4">
    <source>
        <dbReference type="Proteomes" id="UP001311232"/>
    </source>
</evidence>
<feature type="region of interest" description="Disordered" evidence="1">
    <location>
        <begin position="69"/>
        <end position="90"/>
    </location>
</feature>
<keyword evidence="4" id="KW-1185">Reference proteome</keyword>
<organism evidence="3 4">
    <name type="scientific">Crenichthys baileyi</name>
    <name type="common">White River springfish</name>
    <dbReference type="NCBI Taxonomy" id="28760"/>
    <lineage>
        <taxon>Eukaryota</taxon>
        <taxon>Metazoa</taxon>
        <taxon>Chordata</taxon>
        <taxon>Craniata</taxon>
        <taxon>Vertebrata</taxon>
        <taxon>Euteleostomi</taxon>
        <taxon>Actinopterygii</taxon>
        <taxon>Neopterygii</taxon>
        <taxon>Teleostei</taxon>
        <taxon>Neoteleostei</taxon>
        <taxon>Acanthomorphata</taxon>
        <taxon>Ovalentaria</taxon>
        <taxon>Atherinomorphae</taxon>
        <taxon>Cyprinodontiformes</taxon>
        <taxon>Goodeidae</taxon>
        <taxon>Crenichthys</taxon>
    </lineage>
</organism>
<protein>
    <submittedName>
        <fullName evidence="3">Uncharacterized protein</fullName>
    </submittedName>
</protein>
<keyword evidence="2" id="KW-1133">Transmembrane helix</keyword>
<feature type="compositionally biased region" description="Basic and acidic residues" evidence="1">
    <location>
        <begin position="69"/>
        <end position="82"/>
    </location>
</feature>
<keyword evidence="2" id="KW-0472">Membrane</keyword>
<evidence type="ECO:0000313" key="3">
    <source>
        <dbReference type="EMBL" id="KAK5611699.1"/>
    </source>
</evidence>
<keyword evidence="2" id="KW-0812">Transmembrane</keyword>
<dbReference type="PANTHER" id="PTHR15951:SF2">
    <property type="entry name" value="T-CELL RECEPTOR-ASSOCIATED TRANSMEMBRANE ADAPTER 1"/>
    <property type="match status" value="1"/>
</dbReference>
<reference evidence="3 4" key="1">
    <citation type="submission" date="2021-06" db="EMBL/GenBank/DDBJ databases">
        <authorList>
            <person name="Palmer J.M."/>
        </authorList>
    </citation>
    <scope>NUCLEOTIDE SEQUENCE [LARGE SCALE GENOMIC DNA]</scope>
    <source>
        <strain evidence="3 4">MEX-2019</strain>
        <tissue evidence="3">Muscle</tissue>
    </source>
</reference>
<dbReference type="EMBL" id="JAHHUM010001465">
    <property type="protein sequence ID" value="KAK5611699.1"/>
    <property type="molecule type" value="Genomic_DNA"/>
</dbReference>
<comment type="caution">
    <text evidence="3">The sequence shown here is derived from an EMBL/GenBank/DDBJ whole genome shotgun (WGS) entry which is preliminary data.</text>
</comment>
<accession>A0AAV9RRN4</accession>
<dbReference type="PANTHER" id="PTHR15951">
    <property type="entry name" value="T-CELL RECEPTOR-ASSOCIATED TRANSMEMBRANE ADAPTER 1"/>
    <property type="match status" value="1"/>
</dbReference>
<sequence>MTQDKGEFLIPLVLVCLALLISVCLNIFFCMRHRDTLCKEPHTCCHTHRLEEETLSQIEGQYFCDVSHQEQQENPHNHHEQQENPIYGNISTERRSSSEDCYEMMSKQRTRDCLKPLESDLNYASLDLKIAKKRNKHRHRQSQAQGRHKQQDPLAEHLTSPLSAFLEVDTDVDVYLPSRDTGVMVSHSSIYLNSQQIAHEAEEMERERGINMEKENMGWSGLQDSEEGGRRNWDKDQESEEGKDNHIDSNEDICIQHSEVETTQSCSDQVTDSFSHDCD</sequence>